<evidence type="ECO:0000313" key="2">
    <source>
        <dbReference type="Proteomes" id="UP001497472"/>
    </source>
</evidence>
<evidence type="ECO:0000313" key="1">
    <source>
        <dbReference type="EMBL" id="CAK1548779.1"/>
    </source>
</evidence>
<gene>
    <name evidence="1" type="ORF">LNINA_LOCUS8132</name>
</gene>
<dbReference type="AlphaFoldDB" id="A0AAV1JHY8"/>
<protein>
    <submittedName>
        <fullName evidence="1">Uncharacterized protein</fullName>
    </submittedName>
</protein>
<accession>A0AAV1JHY8</accession>
<proteinExistence type="predicted"/>
<reference evidence="1 2" key="1">
    <citation type="submission" date="2023-11" db="EMBL/GenBank/DDBJ databases">
        <authorList>
            <person name="Okamura Y."/>
        </authorList>
    </citation>
    <scope>NUCLEOTIDE SEQUENCE [LARGE SCALE GENOMIC DNA]</scope>
</reference>
<organism evidence="1 2">
    <name type="scientific">Leptosia nina</name>
    <dbReference type="NCBI Taxonomy" id="320188"/>
    <lineage>
        <taxon>Eukaryota</taxon>
        <taxon>Metazoa</taxon>
        <taxon>Ecdysozoa</taxon>
        <taxon>Arthropoda</taxon>
        <taxon>Hexapoda</taxon>
        <taxon>Insecta</taxon>
        <taxon>Pterygota</taxon>
        <taxon>Neoptera</taxon>
        <taxon>Endopterygota</taxon>
        <taxon>Lepidoptera</taxon>
        <taxon>Glossata</taxon>
        <taxon>Ditrysia</taxon>
        <taxon>Papilionoidea</taxon>
        <taxon>Pieridae</taxon>
        <taxon>Pierinae</taxon>
        <taxon>Leptosia</taxon>
    </lineage>
</organism>
<sequence>MVRRSGGEIGPRICIGESMTSYYFLMSSFVDLLCITSHDLLNVLRSSVARCRQFVESECFKRIAYSGIEFNTKQNLSKSESIMISPYEPVEGEQKPRQDCLKSGPLVACSGACIIPGSLRITLPSPESLCELPSF</sequence>
<dbReference type="EMBL" id="CAVLEF010000011">
    <property type="protein sequence ID" value="CAK1548779.1"/>
    <property type="molecule type" value="Genomic_DNA"/>
</dbReference>
<keyword evidence="2" id="KW-1185">Reference proteome</keyword>
<comment type="caution">
    <text evidence="1">The sequence shown here is derived from an EMBL/GenBank/DDBJ whole genome shotgun (WGS) entry which is preliminary data.</text>
</comment>
<name>A0AAV1JHY8_9NEOP</name>
<dbReference type="Proteomes" id="UP001497472">
    <property type="component" value="Unassembled WGS sequence"/>
</dbReference>